<evidence type="ECO:0000256" key="4">
    <source>
        <dbReference type="ARBA" id="ARBA00023136"/>
    </source>
</evidence>
<feature type="region of interest" description="Disordered" evidence="6">
    <location>
        <begin position="327"/>
        <end position="348"/>
    </location>
</feature>
<evidence type="ECO:0000256" key="7">
    <source>
        <dbReference type="SAM" id="SignalP"/>
    </source>
</evidence>
<keyword evidence="3" id="KW-1133">Transmembrane helix</keyword>
<feature type="region of interest" description="Disordered" evidence="6">
    <location>
        <begin position="747"/>
        <end position="793"/>
    </location>
</feature>
<keyword evidence="10" id="KW-1185">Reference proteome</keyword>
<feature type="compositionally biased region" description="Basic and acidic residues" evidence="6">
    <location>
        <begin position="820"/>
        <end position="840"/>
    </location>
</feature>
<feature type="compositionally biased region" description="Low complexity" evidence="6">
    <location>
        <begin position="439"/>
        <end position="454"/>
    </location>
</feature>
<evidence type="ECO:0000256" key="3">
    <source>
        <dbReference type="ARBA" id="ARBA00022989"/>
    </source>
</evidence>
<feature type="domain" description="SUN" evidence="8">
    <location>
        <begin position="114"/>
        <end position="310"/>
    </location>
</feature>
<dbReference type="InterPro" id="IPR045120">
    <property type="entry name" value="Suco/Slp1-like"/>
</dbReference>
<name>A0ABR3FFR6_9AGAR</name>
<feature type="region of interest" description="Disordered" evidence="6">
    <location>
        <begin position="651"/>
        <end position="731"/>
    </location>
</feature>
<evidence type="ECO:0000313" key="10">
    <source>
        <dbReference type="Proteomes" id="UP001465976"/>
    </source>
</evidence>
<feature type="compositionally biased region" description="Acidic residues" evidence="6">
    <location>
        <begin position="881"/>
        <end position="893"/>
    </location>
</feature>
<dbReference type="PANTHER" id="PTHR12953:SF0">
    <property type="entry name" value="SUN DOMAIN-CONTAINING OSSIFICATION FACTOR"/>
    <property type="match status" value="1"/>
</dbReference>
<feature type="chain" id="PRO_5047443751" description="SUN domain-containing protein" evidence="7">
    <location>
        <begin position="24"/>
        <end position="906"/>
    </location>
</feature>
<keyword evidence="2" id="KW-0812">Transmembrane</keyword>
<evidence type="ECO:0000256" key="2">
    <source>
        <dbReference type="ARBA" id="ARBA00022692"/>
    </source>
</evidence>
<keyword evidence="5" id="KW-0175">Coiled coil</keyword>
<feature type="compositionally biased region" description="Low complexity" evidence="6">
    <location>
        <begin position="862"/>
        <end position="873"/>
    </location>
</feature>
<dbReference type="InterPro" id="IPR012919">
    <property type="entry name" value="SUN_dom"/>
</dbReference>
<evidence type="ECO:0000256" key="6">
    <source>
        <dbReference type="SAM" id="MobiDB-lite"/>
    </source>
</evidence>
<comment type="subcellular location">
    <subcellularLocation>
        <location evidence="1">Endomembrane system</location>
    </subcellularLocation>
</comment>
<dbReference type="EMBL" id="JBAHYK010000442">
    <property type="protein sequence ID" value="KAL0573982.1"/>
    <property type="molecule type" value="Genomic_DNA"/>
</dbReference>
<feature type="region of interest" description="Disordered" evidence="6">
    <location>
        <begin position="73"/>
        <end position="143"/>
    </location>
</feature>
<feature type="compositionally biased region" description="Polar residues" evidence="6">
    <location>
        <begin position="99"/>
        <end position="121"/>
    </location>
</feature>
<accession>A0ABR3FFR6</accession>
<organism evidence="9 10">
    <name type="scientific">Marasmius crinis-equi</name>
    <dbReference type="NCBI Taxonomy" id="585013"/>
    <lineage>
        <taxon>Eukaryota</taxon>
        <taxon>Fungi</taxon>
        <taxon>Dikarya</taxon>
        <taxon>Basidiomycota</taxon>
        <taxon>Agaricomycotina</taxon>
        <taxon>Agaricomycetes</taxon>
        <taxon>Agaricomycetidae</taxon>
        <taxon>Agaricales</taxon>
        <taxon>Marasmiineae</taxon>
        <taxon>Marasmiaceae</taxon>
        <taxon>Marasmius</taxon>
    </lineage>
</organism>
<evidence type="ECO:0000313" key="9">
    <source>
        <dbReference type="EMBL" id="KAL0573982.1"/>
    </source>
</evidence>
<dbReference type="PROSITE" id="PS51469">
    <property type="entry name" value="SUN"/>
    <property type="match status" value="1"/>
</dbReference>
<dbReference type="Proteomes" id="UP001465976">
    <property type="component" value="Unassembled WGS sequence"/>
</dbReference>
<evidence type="ECO:0000256" key="1">
    <source>
        <dbReference type="ARBA" id="ARBA00004308"/>
    </source>
</evidence>
<keyword evidence="7" id="KW-0732">Signal</keyword>
<feature type="region of interest" description="Disordered" evidence="6">
    <location>
        <begin position="392"/>
        <end position="497"/>
    </location>
</feature>
<dbReference type="Pfam" id="PF07738">
    <property type="entry name" value="Sad1_UNC"/>
    <property type="match status" value="1"/>
</dbReference>
<feature type="region of interest" description="Disordered" evidence="6">
    <location>
        <begin position="816"/>
        <end position="906"/>
    </location>
</feature>
<evidence type="ECO:0000256" key="5">
    <source>
        <dbReference type="SAM" id="Coils"/>
    </source>
</evidence>
<feature type="signal peptide" evidence="7">
    <location>
        <begin position="1"/>
        <end position="23"/>
    </location>
</feature>
<dbReference type="PANTHER" id="PTHR12953">
    <property type="entry name" value="MEMBRANE PROTEIN CH1 RELATED"/>
    <property type="match status" value="1"/>
</dbReference>
<protein>
    <recommendedName>
        <fullName evidence="8">SUN domain-containing protein</fullName>
    </recommendedName>
</protein>
<reference evidence="9 10" key="1">
    <citation type="submission" date="2024-02" db="EMBL/GenBank/DDBJ databases">
        <title>A draft genome for the cacao thread blight pathogen Marasmius crinis-equi.</title>
        <authorList>
            <person name="Cohen S.P."/>
            <person name="Baruah I.K."/>
            <person name="Amoako-Attah I."/>
            <person name="Bukari Y."/>
            <person name="Meinhardt L.W."/>
            <person name="Bailey B.A."/>
        </authorList>
    </citation>
    <scope>NUCLEOTIDE SEQUENCE [LARGE SCALE GENOMIC DNA]</scope>
    <source>
        <strain evidence="9 10">GH-76</strain>
    </source>
</reference>
<feature type="compositionally biased region" description="Low complexity" evidence="6">
    <location>
        <begin position="467"/>
        <end position="483"/>
    </location>
</feature>
<feature type="compositionally biased region" description="Polar residues" evidence="6">
    <location>
        <begin position="752"/>
        <end position="761"/>
    </location>
</feature>
<evidence type="ECO:0000259" key="8">
    <source>
        <dbReference type="PROSITE" id="PS51469"/>
    </source>
</evidence>
<feature type="compositionally biased region" description="Polar residues" evidence="6">
    <location>
        <begin position="771"/>
        <end position="785"/>
    </location>
</feature>
<feature type="compositionally biased region" description="Low complexity" evidence="6">
    <location>
        <begin position="398"/>
        <end position="419"/>
    </location>
</feature>
<gene>
    <name evidence="9" type="ORF">V5O48_007974</name>
</gene>
<feature type="compositionally biased region" description="Basic and acidic residues" evidence="6">
    <location>
        <begin position="426"/>
        <end position="438"/>
    </location>
</feature>
<keyword evidence="4" id="KW-0472">Membrane</keyword>
<feature type="coiled-coil region" evidence="5">
    <location>
        <begin position="552"/>
        <end position="579"/>
    </location>
</feature>
<sequence length="906" mass="98854">MGTSIFNLPTALISLLLVLPVLAAPSSTNDPFHAISTHVRKEEPPICCLRPLEPLEPVDEEILLSFEEWKKKHRDKEGQGQVRGGNSNMSSSPGGGHSYTASNGGHLNDNGSRNGNVTGSPLQPPEDAQNDSTPEITTEVPPPVLHVEKVSPHFQVPLTDRFNYASLDCSARVHTSHRSAKSPSNILSSKRDRYLLSPCVNSKEDQFVVVELCDDIRIDTVQMANFEFFSGVFKDFSVSVAKTYIGAGTGKEGWVPAGTYRAKNIRGVQSFHPPTSLRDFYRFIRIDFHSHYSNEYYCPISLLRVYGLTHLEEWKWDTWDAESRDKVETSDVIPEEPQPGHTVPIPSDSLIGTVSISATEQPKTPADTVSVYSEGVRTMPVSIPTSHSTIETTATFGPSVSGASSSAASAQSTTGAPSSITTTPHQNHDNHDQQHQRSDTQVSDTAVTTTTVVDTRTESNDDAPSGSSSNPTTTITATASPSSLNSVATRAMPPATGGESIYRTIMNRLTAIEANQTLYAQYFEEQTCGVRDILLRLGEDIGRLEGIEKAQARISQRNAREWEKQRRRLEKQYYEMVSKVDYLSDEIVLEKRLGIAQLCLLLTVLIFMALTRGSRGENPAMHGPMRFSKSSMREWSRRHLSLSLSGDWVSRLTSSRSRSPKRESSNSSGQSMPILSQKGLPEASTSKSKSPRIGSPKIEPSNIDFPALASPTPTVPPRTAPPGVTTTPTKVYRPHYTHSKTAIVQIHRPRSRTPSLRSAKNGSRAPLQIAAPSTPTSRPRLTRANSHGGSSGVMLSSSISWGGVVGPVPKSAKKWARSAHLHEVKTEKGRGVERERERVPLAENPPTNLGDDKDSDNPFGRSESSSPFSPSASVGRRGGETDSDADVWEDTDIDTSTSVDGDHAFS</sequence>
<proteinExistence type="predicted"/>
<comment type="caution">
    <text evidence="9">The sequence shown here is derived from an EMBL/GenBank/DDBJ whole genome shotgun (WGS) entry which is preliminary data.</text>
</comment>